<evidence type="ECO:0000256" key="1">
    <source>
        <dbReference type="ARBA" id="ARBA00004651"/>
    </source>
</evidence>
<dbReference type="Proteomes" id="UP001259572">
    <property type="component" value="Unassembled WGS sequence"/>
</dbReference>
<comment type="caution">
    <text evidence="10">The sequence shown here is derived from an EMBL/GenBank/DDBJ whole genome shotgun (WGS) entry which is preliminary data.</text>
</comment>
<keyword evidence="11" id="KW-1185">Reference proteome</keyword>
<dbReference type="InterPro" id="IPR036640">
    <property type="entry name" value="ABC1_TM_sf"/>
</dbReference>
<reference evidence="10 11" key="1">
    <citation type="submission" date="2023-05" db="EMBL/GenBank/DDBJ databases">
        <authorList>
            <person name="Guo Y."/>
        </authorList>
    </citation>
    <scope>NUCLEOTIDE SEQUENCE [LARGE SCALE GENOMIC DNA]</scope>
    <source>
        <strain evidence="10 11">GR2756</strain>
    </source>
</reference>
<keyword evidence="5 7" id="KW-1133">Transmembrane helix</keyword>
<keyword evidence="6 7" id="KW-0472">Membrane</keyword>
<organism evidence="10 11">
    <name type="scientific">Sphingosinicella rhizophila</name>
    <dbReference type="NCBI Taxonomy" id="3050082"/>
    <lineage>
        <taxon>Bacteria</taxon>
        <taxon>Pseudomonadati</taxon>
        <taxon>Pseudomonadota</taxon>
        <taxon>Alphaproteobacteria</taxon>
        <taxon>Sphingomonadales</taxon>
        <taxon>Sphingosinicellaceae</taxon>
        <taxon>Sphingosinicella</taxon>
    </lineage>
</organism>
<dbReference type="PANTHER" id="PTHR24221:SF654">
    <property type="entry name" value="ATP-BINDING CASSETTE SUB-FAMILY B MEMBER 6"/>
    <property type="match status" value="1"/>
</dbReference>
<gene>
    <name evidence="10" type="ORF">RQX22_11870</name>
</gene>
<dbReference type="PROSITE" id="PS50893">
    <property type="entry name" value="ABC_TRANSPORTER_2"/>
    <property type="match status" value="1"/>
</dbReference>
<feature type="transmembrane region" description="Helical" evidence="7">
    <location>
        <begin position="139"/>
        <end position="163"/>
    </location>
</feature>
<evidence type="ECO:0000256" key="7">
    <source>
        <dbReference type="SAM" id="Phobius"/>
    </source>
</evidence>
<evidence type="ECO:0000259" key="8">
    <source>
        <dbReference type="PROSITE" id="PS50893"/>
    </source>
</evidence>
<dbReference type="InterPro" id="IPR017871">
    <property type="entry name" value="ABC_transporter-like_CS"/>
</dbReference>
<dbReference type="SUPFAM" id="SSF90123">
    <property type="entry name" value="ABC transporter transmembrane region"/>
    <property type="match status" value="1"/>
</dbReference>
<dbReference type="RefSeq" id="WP_315726738.1">
    <property type="nucleotide sequence ID" value="NZ_JAVUPU010000005.1"/>
</dbReference>
<protein>
    <submittedName>
        <fullName evidence="10">ABC transporter ATP-binding protein</fullName>
    </submittedName>
</protein>
<evidence type="ECO:0000256" key="4">
    <source>
        <dbReference type="ARBA" id="ARBA00022840"/>
    </source>
</evidence>
<keyword evidence="3" id="KW-0547">Nucleotide-binding</keyword>
<feature type="transmembrane region" description="Helical" evidence="7">
    <location>
        <begin position="277"/>
        <end position="296"/>
    </location>
</feature>
<proteinExistence type="predicted"/>
<dbReference type="InterPro" id="IPR027417">
    <property type="entry name" value="P-loop_NTPase"/>
</dbReference>
<dbReference type="PROSITE" id="PS50929">
    <property type="entry name" value="ABC_TM1F"/>
    <property type="match status" value="1"/>
</dbReference>
<dbReference type="InterPro" id="IPR011527">
    <property type="entry name" value="ABC1_TM_dom"/>
</dbReference>
<dbReference type="InterPro" id="IPR039421">
    <property type="entry name" value="Type_1_exporter"/>
</dbReference>
<dbReference type="InterPro" id="IPR003593">
    <property type="entry name" value="AAA+_ATPase"/>
</dbReference>
<feature type="domain" description="ABC transporter" evidence="8">
    <location>
        <begin position="346"/>
        <end position="582"/>
    </location>
</feature>
<evidence type="ECO:0000256" key="6">
    <source>
        <dbReference type="ARBA" id="ARBA00023136"/>
    </source>
</evidence>
<evidence type="ECO:0000259" key="9">
    <source>
        <dbReference type="PROSITE" id="PS50929"/>
    </source>
</evidence>
<dbReference type="InterPro" id="IPR003439">
    <property type="entry name" value="ABC_transporter-like_ATP-bd"/>
</dbReference>
<dbReference type="SUPFAM" id="SSF52540">
    <property type="entry name" value="P-loop containing nucleoside triphosphate hydrolases"/>
    <property type="match status" value="1"/>
</dbReference>
<dbReference type="GO" id="GO:0005524">
    <property type="term" value="F:ATP binding"/>
    <property type="evidence" value="ECO:0007669"/>
    <property type="project" value="UniProtKB-KW"/>
</dbReference>
<dbReference type="Pfam" id="PF00664">
    <property type="entry name" value="ABC_membrane"/>
    <property type="match status" value="1"/>
</dbReference>
<feature type="transmembrane region" description="Helical" evidence="7">
    <location>
        <begin position="64"/>
        <end position="86"/>
    </location>
</feature>
<keyword evidence="4 10" id="KW-0067">ATP-binding</keyword>
<evidence type="ECO:0000256" key="5">
    <source>
        <dbReference type="ARBA" id="ARBA00022989"/>
    </source>
</evidence>
<feature type="transmembrane region" description="Helical" evidence="7">
    <location>
        <begin position="12"/>
        <end position="37"/>
    </location>
</feature>
<dbReference type="PANTHER" id="PTHR24221">
    <property type="entry name" value="ATP-BINDING CASSETTE SUB-FAMILY B"/>
    <property type="match status" value="1"/>
</dbReference>
<evidence type="ECO:0000313" key="11">
    <source>
        <dbReference type="Proteomes" id="UP001259572"/>
    </source>
</evidence>
<name>A0ABU3Q8B4_9SPHN</name>
<sequence length="582" mass="62412">MSARRRLHFHLTIALMLVGALAELMTIGAVLPFLALLADPGKASQLPAVRVVYDLFGWRAGEDLIGKATLLLIGIAIFAALVRLLLTWVSQSFIFRLGHDMGNQIYSRVLRQPYRYHVQRNSSEVLAAIEKVQTAIFGVLLQLMQAAVAAVMAIFIIAILVAIDPTTALAAAALLAILYIVVSIGTQRLLTGNSHIINLAHNQRMKQLQEGLGGIRDILIDRSQPVFERSFSQYDDQLRRAQMANMFVAAAPRFVVEAIGIVAIALLALYMSSDAGGLVAAIPILGALALGAQRLLPLLQLVYLGWSRAAGSLHTLSEIVQLSNIEVPPGAMAGPPATVRAFARDIVLDRVTFSYGGRQTALRNVSFAIARGERIGFIGKTGSGKSTLLDLVMGLLEPNSGEIRIDGVTLDAAERPNWQAQIAHVPQFIYLADSSIAANIAFGQPEGAIDMARVRTAAAQAQIADFIEELPEAYLTEVGERGIRLSGGQRQRIGIARALYKKAQILILDEATSALDDDTEEKVIEALAGAGAGPGRTVLMIAHRLSTLKACDRLIRLEAGEVKTIGTYDEVIGASASVRGAA</sequence>
<dbReference type="Gene3D" id="1.20.1560.10">
    <property type="entry name" value="ABC transporter type 1, transmembrane domain"/>
    <property type="match status" value="1"/>
</dbReference>
<comment type="subcellular location">
    <subcellularLocation>
        <location evidence="1">Cell membrane</location>
        <topology evidence="1">Multi-pass membrane protein</topology>
    </subcellularLocation>
</comment>
<feature type="transmembrane region" description="Helical" evidence="7">
    <location>
        <begin position="169"/>
        <end position="190"/>
    </location>
</feature>
<feature type="domain" description="ABC transmembrane type-1" evidence="9">
    <location>
        <begin position="11"/>
        <end position="304"/>
    </location>
</feature>
<evidence type="ECO:0000256" key="3">
    <source>
        <dbReference type="ARBA" id="ARBA00022741"/>
    </source>
</evidence>
<dbReference type="Gene3D" id="3.40.50.300">
    <property type="entry name" value="P-loop containing nucleotide triphosphate hydrolases"/>
    <property type="match status" value="1"/>
</dbReference>
<keyword evidence="2 7" id="KW-0812">Transmembrane</keyword>
<dbReference type="SMART" id="SM00382">
    <property type="entry name" value="AAA"/>
    <property type="match status" value="1"/>
</dbReference>
<accession>A0ABU3Q8B4</accession>
<dbReference type="EMBL" id="JAVUPU010000005">
    <property type="protein sequence ID" value="MDT9599648.1"/>
    <property type="molecule type" value="Genomic_DNA"/>
</dbReference>
<dbReference type="Pfam" id="PF00005">
    <property type="entry name" value="ABC_tran"/>
    <property type="match status" value="1"/>
</dbReference>
<evidence type="ECO:0000313" key="10">
    <source>
        <dbReference type="EMBL" id="MDT9599648.1"/>
    </source>
</evidence>
<dbReference type="PROSITE" id="PS00211">
    <property type="entry name" value="ABC_TRANSPORTER_1"/>
    <property type="match status" value="1"/>
</dbReference>
<feature type="transmembrane region" description="Helical" evidence="7">
    <location>
        <begin position="247"/>
        <end position="271"/>
    </location>
</feature>
<evidence type="ECO:0000256" key="2">
    <source>
        <dbReference type="ARBA" id="ARBA00022692"/>
    </source>
</evidence>